<dbReference type="Proteomes" id="UP000694421">
    <property type="component" value="Unplaced"/>
</dbReference>
<dbReference type="Ensembl" id="ENSSMRT00000035797.1">
    <property type="protein sequence ID" value="ENSSMRP00000030686.1"/>
    <property type="gene ID" value="ENSSMRG00000023514.1"/>
</dbReference>
<accession>A0A8D0EDY1</accession>
<dbReference type="PANTHER" id="PTHR46501">
    <property type="entry name" value="MYOMEGALIN"/>
    <property type="match status" value="1"/>
</dbReference>
<organism evidence="1 2">
    <name type="scientific">Salvator merianae</name>
    <name type="common">Argentine black and white tegu</name>
    <name type="synonym">Tupinambis merianae</name>
    <dbReference type="NCBI Taxonomy" id="96440"/>
    <lineage>
        <taxon>Eukaryota</taxon>
        <taxon>Metazoa</taxon>
        <taxon>Chordata</taxon>
        <taxon>Craniata</taxon>
        <taxon>Vertebrata</taxon>
        <taxon>Euteleostomi</taxon>
        <taxon>Lepidosauria</taxon>
        <taxon>Squamata</taxon>
        <taxon>Bifurcata</taxon>
        <taxon>Unidentata</taxon>
        <taxon>Episquamata</taxon>
        <taxon>Laterata</taxon>
        <taxon>Teiioidea</taxon>
        <taxon>Teiidae</taxon>
        <taxon>Salvator</taxon>
    </lineage>
</organism>
<sequence length="215" mass="25128">MLKTWKKTLRSSPSSPLKPKAIVNFSECNDPAVLRQQIQELQLQLQRSRRVIHSLQSRVRSVSMTSDYVSGGERPLKWKQDFLAVFPSRKYDSLVQAQARELSHLRQLMREGQGMCHILSQHIRDTVKSFEELLRGTDIDYYWGQNFREQLTQGNQLAEQLMRKLNRSKFISYLKAKMRGLDGCRASYQDCLFLGLWGQSLILNGVQMRQMYKLL</sequence>
<dbReference type="GO" id="GO:0005813">
    <property type="term" value="C:centrosome"/>
    <property type="evidence" value="ECO:0007669"/>
    <property type="project" value="TreeGrafter"/>
</dbReference>
<dbReference type="GeneTree" id="ENSGT00950000183190"/>
<dbReference type="GO" id="GO:0060090">
    <property type="term" value="F:molecular adaptor activity"/>
    <property type="evidence" value="ECO:0007669"/>
    <property type="project" value="TreeGrafter"/>
</dbReference>
<protein>
    <submittedName>
        <fullName evidence="1">Uncharacterized protein</fullName>
    </submittedName>
</protein>
<dbReference type="PANTHER" id="PTHR46501:SF2">
    <property type="entry name" value="MYOMEGALIN"/>
    <property type="match status" value="1"/>
</dbReference>
<evidence type="ECO:0000313" key="1">
    <source>
        <dbReference type="Ensembl" id="ENSSMRP00000030686.1"/>
    </source>
</evidence>
<dbReference type="GO" id="GO:1903358">
    <property type="term" value="P:regulation of Golgi organization"/>
    <property type="evidence" value="ECO:0007669"/>
    <property type="project" value="TreeGrafter"/>
</dbReference>
<keyword evidence="2" id="KW-1185">Reference proteome</keyword>
<proteinExistence type="predicted"/>
<evidence type="ECO:0000313" key="2">
    <source>
        <dbReference type="Proteomes" id="UP000694421"/>
    </source>
</evidence>
<dbReference type="AlphaFoldDB" id="A0A8D0EDY1"/>
<dbReference type="GO" id="GO:0007098">
    <property type="term" value="P:centrosome cycle"/>
    <property type="evidence" value="ECO:0007669"/>
    <property type="project" value="TreeGrafter"/>
</dbReference>
<reference evidence="1" key="2">
    <citation type="submission" date="2025-09" db="UniProtKB">
        <authorList>
            <consortium name="Ensembl"/>
        </authorList>
    </citation>
    <scope>IDENTIFICATION</scope>
</reference>
<reference evidence="1" key="1">
    <citation type="submission" date="2025-08" db="UniProtKB">
        <authorList>
            <consortium name="Ensembl"/>
        </authorList>
    </citation>
    <scope>IDENTIFICATION</scope>
</reference>
<dbReference type="InterPro" id="IPR052593">
    <property type="entry name" value="MT-associated_AKAP9-binding"/>
</dbReference>
<dbReference type="GO" id="GO:0005794">
    <property type="term" value="C:Golgi apparatus"/>
    <property type="evidence" value="ECO:0007669"/>
    <property type="project" value="TreeGrafter"/>
</dbReference>
<dbReference type="GO" id="GO:0090063">
    <property type="term" value="P:positive regulation of microtubule nucleation"/>
    <property type="evidence" value="ECO:0007669"/>
    <property type="project" value="TreeGrafter"/>
</dbReference>
<name>A0A8D0EDY1_SALMN</name>